<proteinExistence type="predicted"/>
<name>A0AAP0J819_9MAGN</name>
<feature type="region of interest" description="Disordered" evidence="1">
    <location>
        <begin position="41"/>
        <end position="90"/>
    </location>
</feature>
<sequence>MTGLGEFGPVILRRGLRRSWTRLSKKVRLVPARARLMIRSNGNAHGTGNMKLDIPNRPRKDTRDSGQCLISHTDGKKSSENRTPGAPGAKAQSLALNMYARNLAMDSSYRYNHGRFEDSHYYNVNEGENEMKIDVISDKAEKPQIESEEDQPLVLVQPTTLSCTFGTPYKGVKVRERSHIFYTADTFLLDDPDATNSFVLEVPNELLNLKEGVHASLPKYIHATFVVDISKGEGIT</sequence>
<evidence type="ECO:0000313" key="2">
    <source>
        <dbReference type="EMBL" id="KAK9127981.1"/>
    </source>
</evidence>
<feature type="compositionally biased region" description="Basic and acidic residues" evidence="1">
    <location>
        <begin position="54"/>
        <end position="64"/>
    </location>
</feature>
<reference evidence="2 3" key="1">
    <citation type="submission" date="2024-01" db="EMBL/GenBank/DDBJ databases">
        <title>Genome assemblies of Stephania.</title>
        <authorList>
            <person name="Yang L."/>
        </authorList>
    </citation>
    <scope>NUCLEOTIDE SEQUENCE [LARGE SCALE GENOMIC DNA]</scope>
    <source>
        <strain evidence="2">YNDBR</strain>
        <tissue evidence="2">Leaf</tissue>
    </source>
</reference>
<comment type="caution">
    <text evidence="2">The sequence shown here is derived from an EMBL/GenBank/DDBJ whole genome shotgun (WGS) entry which is preliminary data.</text>
</comment>
<evidence type="ECO:0000313" key="3">
    <source>
        <dbReference type="Proteomes" id="UP001420932"/>
    </source>
</evidence>
<organism evidence="2 3">
    <name type="scientific">Stephania yunnanensis</name>
    <dbReference type="NCBI Taxonomy" id="152371"/>
    <lineage>
        <taxon>Eukaryota</taxon>
        <taxon>Viridiplantae</taxon>
        <taxon>Streptophyta</taxon>
        <taxon>Embryophyta</taxon>
        <taxon>Tracheophyta</taxon>
        <taxon>Spermatophyta</taxon>
        <taxon>Magnoliopsida</taxon>
        <taxon>Ranunculales</taxon>
        <taxon>Menispermaceae</taxon>
        <taxon>Menispermoideae</taxon>
        <taxon>Cissampelideae</taxon>
        <taxon>Stephania</taxon>
    </lineage>
</organism>
<dbReference type="AlphaFoldDB" id="A0AAP0J819"/>
<evidence type="ECO:0000256" key="1">
    <source>
        <dbReference type="SAM" id="MobiDB-lite"/>
    </source>
</evidence>
<keyword evidence="3" id="KW-1185">Reference proteome</keyword>
<dbReference type="Proteomes" id="UP001420932">
    <property type="component" value="Unassembled WGS sequence"/>
</dbReference>
<protein>
    <submittedName>
        <fullName evidence="2">Uncharacterized protein</fullName>
    </submittedName>
</protein>
<dbReference type="EMBL" id="JBBNAF010000007">
    <property type="protein sequence ID" value="KAK9127981.1"/>
    <property type="molecule type" value="Genomic_DNA"/>
</dbReference>
<accession>A0AAP0J819</accession>
<gene>
    <name evidence="2" type="ORF">Syun_016778</name>
</gene>